<gene>
    <name evidence="2" type="ORF">CSUB01_09740</name>
</gene>
<sequence>MKAVTILTLLANTGLGMQVNYYTDGGCSKFAVSPPNVPTDGSCYNYSWSSMNSANIANCNFPSCTCVFYSGANCKGVTGFASTQASNCASNWGQGFRSFACLGRNA</sequence>
<dbReference type="HOGENOM" id="CLU_160833_0_0_1"/>
<protein>
    <submittedName>
        <fullName evidence="2">Uncharacterized protein</fullName>
    </submittedName>
</protein>
<dbReference type="Proteomes" id="UP000027238">
    <property type="component" value="Unassembled WGS sequence"/>
</dbReference>
<comment type="caution">
    <text evidence="2">The sequence shown here is derived from an EMBL/GenBank/DDBJ whole genome shotgun (WGS) entry which is preliminary data.</text>
</comment>
<feature type="chain" id="PRO_5001630025" evidence="1">
    <location>
        <begin position="17"/>
        <end position="106"/>
    </location>
</feature>
<dbReference type="OMA" id="YYTDGGC"/>
<dbReference type="AlphaFoldDB" id="A0A066XAW0"/>
<organism evidence="2 3">
    <name type="scientific">Colletotrichum sublineola</name>
    <name type="common">Sorghum anthracnose fungus</name>
    <dbReference type="NCBI Taxonomy" id="1173701"/>
    <lineage>
        <taxon>Eukaryota</taxon>
        <taxon>Fungi</taxon>
        <taxon>Dikarya</taxon>
        <taxon>Ascomycota</taxon>
        <taxon>Pezizomycotina</taxon>
        <taxon>Sordariomycetes</taxon>
        <taxon>Hypocreomycetidae</taxon>
        <taxon>Glomerellales</taxon>
        <taxon>Glomerellaceae</taxon>
        <taxon>Colletotrichum</taxon>
        <taxon>Colletotrichum graminicola species complex</taxon>
    </lineage>
</organism>
<keyword evidence="1" id="KW-0732">Signal</keyword>
<evidence type="ECO:0000313" key="3">
    <source>
        <dbReference type="Proteomes" id="UP000027238"/>
    </source>
</evidence>
<feature type="signal peptide" evidence="1">
    <location>
        <begin position="1"/>
        <end position="16"/>
    </location>
</feature>
<keyword evidence="3" id="KW-1185">Reference proteome</keyword>
<dbReference type="eggNOG" id="ENOG502T2Q3">
    <property type="taxonomic scope" value="Eukaryota"/>
</dbReference>
<dbReference type="OrthoDB" id="5133123at2759"/>
<accession>A0A066XAW0</accession>
<proteinExistence type="predicted"/>
<name>A0A066XAW0_COLSU</name>
<evidence type="ECO:0000313" key="2">
    <source>
        <dbReference type="EMBL" id="KDN62896.1"/>
    </source>
</evidence>
<dbReference type="EMBL" id="JMSE01001289">
    <property type="protein sequence ID" value="KDN62896.1"/>
    <property type="molecule type" value="Genomic_DNA"/>
</dbReference>
<evidence type="ECO:0000256" key="1">
    <source>
        <dbReference type="SAM" id="SignalP"/>
    </source>
</evidence>
<reference evidence="3" key="1">
    <citation type="journal article" date="2014" name="Genome Announc.">
        <title>Draft genome sequence of Colletotrichum sublineola, a destructive pathogen of cultivated sorghum.</title>
        <authorList>
            <person name="Baroncelli R."/>
            <person name="Sanz-Martin J.M."/>
            <person name="Rech G.E."/>
            <person name="Sukno S.A."/>
            <person name="Thon M.R."/>
        </authorList>
    </citation>
    <scope>NUCLEOTIDE SEQUENCE [LARGE SCALE GENOMIC DNA]</scope>
    <source>
        <strain evidence="3">TX430BB</strain>
    </source>
</reference>